<protein>
    <submittedName>
        <fullName evidence="3">Alpha/beta hydrolase</fullName>
    </submittedName>
</protein>
<reference evidence="3 4" key="1">
    <citation type="submission" date="2017-04" db="EMBL/GenBank/DDBJ databases">
        <title>High diversity of culturable Acinetobacter species in natural soil and water ecosystems.</title>
        <authorList>
            <person name="Nemec A."/>
            <person name="Radolfova-Krizova L."/>
        </authorList>
    </citation>
    <scope>NUCLEOTIDE SEQUENCE [LARGE SCALE GENOMIC DNA]</scope>
    <source>
        <strain evidence="3 4">ANC 4999</strain>
    </source>
</reference>
<feature type="domain" description="AB hydrolase-1" evidence="2">
    <location>
        <begin position="80"/>
        <end position="316"/>
    </location>
</feature>
<dbReference type="PANTHER" id="PTHR43798">
    <property type="entry name" value="MONOACYLGLYCEROL LIPASE"/>
    <property type="match status" value="1"/>
</dbReference>
<dbReference type="AlphaFoldDB" id="A0A1Y3CEK0"/>
<dbReference type="InterPro" id="IPR050266">
    <property type="entry name" value="AB_hydrolase_sf"/>
</dbReference>
<dbReference type="EMBL" id="NEGB01000004">
    <property type="protein sequence ID" value="OTG65529.1"/>
    <property type="molecule type" value="Genomic_DNA"/>
</dbReference>
<proteinExistence type="predicted"/>
<accession>A0A1Y3CEK0</accession>
<comment type="caution">
    <text evidence="3">The sequence shown here is derived from an EMBL/GenBank/DDBJ whole genome shotgun (WGS) entry which is preliminary data.</text>
</comment>
<name>A0A1Y3CEK0_9GAMM</name>
<evidence type="ECO:0000259" key="2">
    <source>
        <dbReference type="Pfam" id="PF00561"/>
    </source>
</evidence>
<dbReference type="OrthoDB" id="2086224at2"/>
<dbReference type="STRING" id="1977882.B9T28_08710"/>
<keyword evidence="4" id="KW-1185">Reference proteome</keyword>
<gene>
    <name evidence="3" type="ORF">B9T28_08710</name>
</gene>
<keyword evidence="3" id="KW-0378">Hydrolase</keyword>
<evidence type="ECO:0000313" key="3">
    <source>
        <dbReference type="EMBL" id="OTG65529.1"/>
    </source>
</evidence>
<sequence>MLHLLTQKVLQTLTTSMLVLAASTTLLWSTPSSALTETAEYIDYQKILQEERAWAGLSTKKIRIGDVIWSYSEGGSKTKPTILLIHGLASSRDTWNEVAHQLTPYYHVIIPDLPSSGSTVVPTNFDLSVPNVTEQLRRFVEAAHIQDKLNIAGHSLGGSIAMFYAAQYPFDTQSLFLISSGGLFQNNNTNYLKNPIYLKQLLVSQPGDLDFVLKKVMYSPPFTSSVIKREQEKILISHASETVKIINQINELNKLYTPSSFAKMVKEIEAPTLILWEKQDQIVNIEVVQDLKGLLKRPETPIILNNVGHMPILEAPERVSMSYLSFLEKTQHQNHSLSEHYMNK</sequence>
<dbReference type="PANTHER" id="PTHR43798:SF33">
    <property type="entry name" value="HYDROLASE, PUTATIVE (AFU_ORTHOLOGUE AFUA_2G14860)-RELATED"/>
    <property type="match status" value="1"/>
</dbReference>
<keyword evidence="1" id="KW-0732">Signal</keyword>
<dbReference type="PRINTS" id="PR00111">
    <property type="entry name" value="ABHYDROLASE"/>
</dbReference>
<dbReference type="GO" id="GO:0016020">
    <property type="term" value="C:membrane"/>
    <property type="evidence" value="ECO:0007669"/>
    <property type="project" value="TreeGrafter"/>
</dbReference>
<evidence type="ECO:0000256" key="1">
    <source>
        <dbReference type="SAM" id="SignalP"/>
    </source>
</evidence>
<dbReference type="SUPFAM" id="SSF53474">
    <property type="entry name" value="alpha/beta-Hydrolases"/>
    <property type="match status" value="1"/>
</dbReference>
<evidence type="ECO:0000313" key="4">
    <source>
        <dbReference type="Proteomes" id="UP000242765"/>
    </source>
</evidence>
<dbReference type="Gene3D" id="3.40.50.1820">
    <property type="entry name" value="alpha/beta hydrolase"/>
    <property type="match status" value="1"/>
</dbReference>
<dbReference type="InterPro" id="IPR029058">
    <property type="entry name" value="AB_hydrolase_fold"/>
</dbReference>
<dbReference type="GO" id="GO:0016787">
    <property type="term" value="F:hydrolase activity"/>
    <property type="evidence" value="ECO:0007669"/>
    <property type="project" value="UniProtKB-KW"/>
</dbReference>
<feature type="chain" id="PRO_5012598819" evidence="1">
    <location>
        <begin position="35"/>
        <end position="344"/>
    </location>
</feature>
<dbReference type="Pfam" id="PF00561">
    <property type="entry name" value="Abhydrolase_1"/>
    <property type="match status" value="1"/>
</dbReference>
<dbReference type="Proteomes" id="UP000242765">
    <property type="component" value="Unassembled WGS sequence"/>
</dbReference>
<organism evidence="3 4">
    <name type="scientific">Acinetobacter silvestris</name>
    <dbReference type="NCBI Taxonomy" id="1977882"/>
    <lineage>
        <taxon>Bacteria</taxon>
        <taxon>Pseudomonadati</taxon>
        <taxon>Pseudomonadota</taxon>
        <taxon>Gammaproteobacteria</taxon>
        <taxon>Moraxellales</taxon>
        <taxon>Moraxellaceae</taxon>
        <taxon>Acinetobacter</taxon>
    </lineage>
</organism>
<dbReference type="InterPro" id="IPR000073">
    <property type="entry name" value="AB_hydrolase_1"/>
</dbReference>
<dbReference type="RefSeq" id="WP_086203592.1">
    <property type="nucleotide sequence ID" value="NZ_NEGB01000004.1"/>
</dbReference>
<feature type="signal peptide" evidence="1">
    <location>
        <begin position="1"/>
        <end position="34"/>
    </location>
</feature>